<accession>A0A8J2H7J0</accession>
<comment type="caution">
    <text evidence="2">The sequence shown here is derived from an EMBL/GenBank/DDBJ whole genome shotgun (WGS) entry which is preliminary data.</text>
</comment>
<dbReference type="Proteomes" id="UP000786811">
    <property type="component" value="Unassembled WGS sequence"/>
</dbReference>
<feature type="compositionally biased region" description="Polar residues" evidence="1">
    <location>
        <begin position="159"/>
        <end position="169"/>
    </location>
</feature>
<evidence type="ECO:0000313" key="2">
    <source>
        <dbReference type="EMBL" id="CAG5079660.1"/>
    </source>
</evidence>
<evidence type="ECO:0000256" key="1">
    <source>
        <dbReference type="SAM" id="MobiDB-lite"/>
    </source>
</evidence>
<keyword evidence="3" id="KW-1185">Reference proteome</keyword>
<sequence>MENSEKNVSTETIPIDLSRTSKTVEQHDDPSLIQHAKAYHGIQNQPVVPNFPQFHHVPHHQVNQQPQQIIPNQHQVMFVPQPYYTYPSSALNHSVPPYNYTPNLGVQYMPSQFGGTVGTSAHSFQHPVMPQSFYNDQLSGKSDGVPVVLKEQANCESTWSDKNQITSGGSLSSSNNNNSNSKNAMTNPRTTQVTRTFSNKESGKPNLSEIELLKICKQKSAVEKENTGTYRRRNFNCRNNCTACQDFCQRDCVRCRCIENLDKLL</sequence>
<dbReference type="EMBL" id="CAJNRD030001117">
    <property type="protein sequence ID" value="CAG5079660.1"/>
    <property type="molecule type" value="Genomic_DNA"/>
</dbReference>
<proteinExistence type="predicted"/>
<feature type="compositionally biased region" description="Polar residues" evidence="1">
    <location>
        <begin position="1"/>
        <end position="21"/>
    </location>
</feature>
<gene>
    <name evidence="2" type="ORF">HICCMSTLAB_LOCUS3068</name>
</gene>
<dbReference type="AlphaFoldDB" id="A0A8J2H7J0"/>
<evidence type="ECO:0000313" key="3">
    <source>
        <dbReference type="Proteomes" id="UP000786811"/>
    </source>
</evidence>
<feature type="compositionally biased region" description="Low complexity" evidence="1">
    <location>
        <begin position="170"/>
        <end position="183"/>
    </location>
</feature>
<organism evidence="2 3">
    <name type="scientific">Cotesia congregata</name>
    <name type="common">Parasitoid wasp</name>
    <name type="synonym">Apanteles congregatus</name>
    <dbReference type="NCBI Taxonomy" id="51543"/>
    <lineage>
        <taxon>Eukaryota</taxon>
        <taxon>Metazoa</taxon>
        <taxon>Ecdysozoa</taxon>
        <taxon>Arthropoda</taxon>
        <taxon>Hexapoda</taxon>
        <taxon>Insecta</taxon>
        <taxon>Pterygota</taxon>
        <taxon>Neoptera</taxon>
        <taxon>Endopterygota</taxon>
        <taxon>Hymenoptera</taxon>
        <taxon>Apocrita</taxon>
        <taxon>Ichneumonoidea</taxon>
        <taxon>Braconidae</taxon>
        <taxon>Microgastrinae</taxon>
        <taxon>Cotesia</taxon>
    </lineage>
</organism>
<feature type="region of interest" description="Disordered" evidence="1">
    <location>
        <begin position="1"/>
        <end position="23"/>
    </location>
</feature>
<reference evidence="2" key="1">
    <citation type="submission" date="2021-04" db="EMBL/GenBank/DDBJ databases">
        <authorList>
            <person name="Chebbi M.A.C M."/>
        </authorList>
    </citation>
    <scope>NUCLEOTIDE SEQUENCE</scope>
</reference>
<feature type="compositionally biased region" description="Polar residues" evidence="1">
    <location>
        <begin position="184"/>
        <end position="200"/>
    </location>
</feature>
<feature type="region of interest" description="Disordered" evidence="1">
    <location>
        <begin position="159"/>
        <end position="203"/>
    </location>
</feature>
<protein>
    <submittedName>
        <fullName evidence="2">Uncharacterized protein</fullName>
    </submittedName>
</protein>
<name>A0A8J2H7J0_COTCN</name>